<name>A0ABV3RMZ1_9RHOB</name>
<gene>
    <name evidence="1" type="ORF">AB2B41_10145</name>
</gene>
<proteinExistence type="predicted"/>
<accession>A0ABV3RMZ1</accession>
<evidence type="ECO:0000313" key="2">
    <source>
        <dbReference type="Proteomes" id="UP001556098"/>
    </source>
</evidence>
<sequence>MERFREGMPGHPQGDLGLGLARAASDVKPLTSTEKGRIQRALEPVFKTATDWDSLIARLARRKYELRPMGTELAIYALSQGRHVCNTATVGYRYLALVKRFGGPMPGHPHGADWAKPVPQEPFEVIEMD</sequence>
<protein>
    <submittedName>
        <fullName evidence="1">Uncharacterized protein</fullName>
    </submittedName>
</protein>
<dbReference type="RefSeq" id="WP_367877667.1">
    <property type="nucleotide sequence ID" value="NZ_JBFNXX010000006.1"/>
</dbReference>
<dbReference type="EMBL" id="JBFNXX010000006">
    <property type="protein sequence ID" value="MEW9919967.1"/>
    <property type="molecule type" value="Genomic_DNA"/>
</dbReference>
<keyword evidence="2" id="KW-1185">Reference proteome</keyword>
<comment type="caution">
    <text evidence="1">The sequence shown here is derived from an EMBL/GenBank/DDBJ whole genome shotgun (WGS) entry which is preliminary data.</text>
</comment>
<dbReference type="Proteomes" id="UP001556098">
    <property type="component" value="Unassembled WGS sequence"/>
</dbReference>
<evidence type="ECO:0000313" key="1">
    <source>
        <dbReference type="EMBL" id="MEW9919967.1"/>
    </source>
</evidence>
<reference evidence="1 2" key="1">
    <citation type="submission" date="2024-07" db="EMBL/GenBank/DDBJ databases">
        <title>Marimonas sp.nov., isolated from tidal-flat sediment.</title>
        <authorList>
            <person name="Jayan J.N."/>
            <person name="Lee S.S."/>
        </authorList>
    </citation>
    <scope>NUCLEOTIDE SEQUENCE [LARGE SCALE GENOMIC DNA]</scope>
    <source>
        <strain evidence="1 2">MJW-29</strain>
    </source>
</reference>
<organism evidence="1 2">
    <name type="scientific">Sulfitobacter sediminis</name>
    <dbReference type="NCBI Taxonomy" id="3234186"/>
    <lineage>
        <taxon>Bacteria</taxon>
        <taxon>Pseudomonadati</taxon>
        <taxon>Pseudomonadota</taxon>
        <taxon>Alphaproteobacteria</taxon>
        <taxon>Rhodobacterales</taxon>
        <taxon>Roseobacteraceae</taxon>
        <taxon>Sulfitobacter</taxon>
    </lineage>
</organism>